<protein>
    <submittedName>
        <fullName evidence="2">Uncharacterized protein</fullName>
    </submittedName>
</protein>
<dbReference type="EMBL" id="PQAP01000008">
    <property type="protein sequence ID" value="PWB75582.1"/>
    <property type="molecule type" value="Genomic_DNA"/>
</dbReference>
<reference evidence="2 3" key="1">
    <citation type="journal article" date="2018" name="ISME J.">
        <title>A methanotrophic archaeon couples anaerobic oxidation of methane to Fe(III) reduction.</title>
        <authorList>
            <person name="Cai C."/>
            <person name="Leu A.O."/>
            <person name="Xie G.J."/>
            <person name="Guo J."/>
            <person name="Feng Y."/>
            <person name="Zhao J.X."/>
            <person name="Tyson G.W."/>
            <person name="Yuan Z."/>
            <person name="Hu S."/>
        </authorList>
    </citation>
    <scope>NUCLEOTIDE SEQUENCE [LARGE SCALE GENOMIC DNA]</scope>
    <source>
        <strain evidence="2">FeB_12</strain>
    </source>
</reference>
<organism evidence="2 3">
    <name type="scientific">candidate division GN15 bacterium</name>
    <dbReference type="NCBI Taxonomy" id="2072418"/>
    <lineage>
        <taxon>Bacteria</taxon>
        <taxon>candidate division GN15</taxon>
    </lineage>
</organism>
<dbReference type="PROSITE" id="PS51257">
    <property type="entry name" value="PROKAR_LIPOPROTEIN"/>
    <property type="match status" value="1"/>
</dbReference>
<comment type="caution">
    <text evidence="2">The sequence shown here is derived from an EMBL/GenBank/DDBJ whole genome shotgun (WGS) entry which is preliminary data.</text>
</comment>
<name>A0A855X3U8_9BACT</name>
<evidence type="ECO:0000313" key="2">
    <source>
        <dbReference type="EMBL" id="PWB75582.1"/>
    </source>
</evidence>
<accession>A0A855X3U8</accession>
<evidence type="ECO:0000313" key="3">
    <source>
        <dbReference type="Proteomes" id="UP000250918"/>
    </source>
</evidence>
<gene>
    <name evidence="2" type="ORF">C3F09_02115</name>
</gene>
<keyword evidence="1" id="KW-0732">Signal</keyword>
<evidence type="ECO:0000256" key="1">
    <source>
        <dbReference type="SAM" id="SignalP"/>
    </source>
</evidence>
<dbReference type="Proteomes" id="UP000250918">
    <property type="component" value="Unassembled WGS sequence"/>
</dbReference>
<feature type="signal peptide" evidence="1">
    <location>
        <begin position="1"/>
        <end position="25"/>
    </location>
</feature>
<proteinExistence type="predicted"/>
<feature type="chain" id="PRO_5032574945" evidence="1">
    <location>
        <begin position="26"/>
        <end position="411"/>
    </location>
</feature>
<dbReference type="AlphaFoldDB" id="A0A855X3U8"/>
<sequence length="411" mass="44441">MKQVSFILVLAALAGIGVLGCSDNAAVKPESAYDPEADLSHFEATMTPETASVSPSPLVTVSAGEQSLTFWPYTGADFSGQPQDPVNLVFVGKASPLQIRAALLALDGNRPAPFPPIPPFTSRWQDAIGDAQSGYSADRNWTGGVIQLACGDYGPVRFHIRLFRMGNWTVANAHFEVLIPGTADHQVLSWELAEQLVMADFLRSGLLDPVAPIIPTDQINESPFRTIPAVIYNGLPEELKQLIGGPAGQVNSDVPIATDGRAVILNLLTGSPVEPGTFVQDFTLTYDQVIPKPFCQNGFDNYVYVQGPVHLRQTVNVHANGLYAFEFKAAGELSVLPINPMTQEPTGTALSALIRERHAGQQGPRLSWLSSLKLQALLPDSVLGSGRQFTGFMVGADGRHWYRQDTQCYQD</sequence>